<keyword evidence="2" id="KW-1185">Reference proteome</keyword>
<dbReference type="EMBL" id="MU150238">
    <property type="protein sequence ID" value="KAF9467130.1"/>
    <property type="molecule type" value="Genomic_DNA"/>
</dbReference>
<comment type="caution">
    <text evidence="1">The sequence shown here is derived from an EMBL/GenBank/DDBJ whole genome shotgun (WGS) entry which is preliminary data.</text>
</comment>
<name>A0A9P5YEC8_9AGAR</name>
<reference evidence="1" key="1">
    <citation type="submission" date="2020-11" db="EMBL/GenBank/DDBJ databases">
        <authorList>
            <consortium name="DOE Joint Genome Institute"/>
            <person name="Ahrendt S."/>
            <person name="Riley R."/>
            <person name="Andreopoulos W."/>
            <person name="Labutti K."/>
            <person name="Pangilinan J."/>
            <person name="Ruiz-Duenas F.J."/>
            <person name="Barrasa J.M."/>
            <person name="Sanchez-Garcia M."/>
            <person name="Camarero S."/>
            <person name="Miyauchi S."/>
            <person name="Serrano A."/>
            <person name="Linde D."/>
            <person name="Babiker R."/>
            <person name="Drula E."/>
            <person name="Ayuso-Fernandez I."/>
            <person name="Pacheco R."/>
            <person name="Padilla G."/>
            <person name="Ferreira P."/>
            <person name="Barriuso J."/>
            <person name="Kellner H."/>
            <person name="Castanera R."/>
            <person name="Alfaro M."/>
            <person name="Ramirez L."/>
            <person name="Pisabarro A.G."/>
            <person name="Kuo A."/>
            <person name="Tritt A."/>
            <person name="Lipzen A."/>
            <person name="He G."/>
            <person name="Yan M."/>
            <person name="Ng V."/>
            <person name="Cullen D."/>
            <person name="Martin F."/>
            <person name="Rosso M.-N."/>
            <person name="Henrissat B."/>
            <person name="Hibbett D."/>
            <person name="Martinez A.T."/>
            <person name="Grigoriev I.V."/>
        </authorList>
    </citation>
    <scope>NUCLEOTIDE SEQUENCE</scope>
    <source>
        <strain evidence="1">CBS 247.69</strain>
    </source>
</reference>
<gene>
    <name evidence="1" type="ORF">BDZ94DRAFT_1249630</name>
</gene>
<feature type="non-terminal residue" evidence="1">
    <location>
        <position position="113"/>
    </location>
</feature>
<protein>
    <submittedName>
        <fullName evidence="1">Uncharacterized protein</fullName>
    </submittedName>
</protein>
<dbReference type="AlphaFoldDB" id="A0A9P5YEC8"/>
<accession>A0A9P5YEC8</accession>
<evidence type="ECO:0000313" key="2">
    <source>
        <dbReference type="Proteomes" id="UP000807353"/>
    </source>
</evidence>
<sequence>MLSVVLYQRLGRLWGRCQRHALPMLFPFSTTPPPTYTIPHPPSFHLHTSPPAAFRSQVYYIVLVYQSSVCTCGRYVRFLCAQEAFQPRGEAHPRTLTSPCSAISTLALGRYSG</sequence>
<organism evidence="1 2">
    <name type="scientific">Collybia nuda</name>
    <dbReference type="NCBI Taxonomy" id="64659"/>
    <lineage>
        <taxon>Eukaryota</taxon>
        <taxon>Fungi</taxon>
        <taxon>Dikarya</taxon>
        <taxon>Basidiomycota</taxon>
        <taxon>Agaricomycotina</taxon>
        <taxon>Agaricomycetes</taxon>
        <taxon>Agaricomycetidae</taxon>
        <taxon>Agaricales</taxon>
        <taxon>Tricholomatineae</taxon>
        <taxon>Clitocybaceae</taxon>
        <taxon>Collybia</taxon>
    </lineage>
</organism>
<evidence type="ECO:0000313" key="1">
    <source>
        <dbReference type="EMBL" id="KAF9467130.1"/>
    </source>
</evidence>
<proteinExistence type="predicted"/>
<dbReference type="Proteomes" id="UP000807353">
    <property type="component" value="Unassembled WGS sequence"/>
</dbReference>